<dbReference type="EMBL" id="JYDW01000005">
    <property type="protein sequence ID" value="KRZ62900.1"/>
    <property type="molecule type" value="Genomic_DNA"/>
</dbReference>
<evidence type="ECO:0000313" key="2">
    <source>
        <dbReference type="Proteomes" id="UP000054721"/>
    </source>
</evidence>
<accession>A0A0V1LTY8</accession>
<sequence>MNIDIDMCVNKKHYERVIDCLLDLVKVADEKREKEMRKGSVKLKRATFHGSGHGSEYCKKILEKRQFDLPMRTFLLLRSSCAVDGDDSVKMAIKTDRPARNWKAHQPLHHLYIIIHAHVCHGTHVRGWLRQ</sequence>
<proteinExistence type="predicted"/>
<reference evidence="1 2" key="1">
    <citation type="submission" date="2015-05" db="EMBL/GenBank/DDBJ databases">
        <title>Evolution of Trichinella species and genotypes.</title>
        <authorList>
            <person name="Korhonen P.K."/>
            <person name="Edoardo P."/>
            <person name="Giuseppe L.R."/>
            <person name="Gasser R.B."/>
        </authorList>
    </citation>
    <scope>NUCLEOTIDE SEQUENCE [LARGE SCALE GENOMIC DNA]</scope>
    <source>
        <strain evidence="1">ISS10</strain>
    </source>
</reference>
<evidence type="ECO:0000313" key="1">
    <source>
        <dbReference type="EMBL" id="KRZ62900.1"/>
    </source>
</evidence>
<protein>
    <submittedName>
        <fullName evidence="1">Uncharacterized protein</fullName>
    </submittedName>
</protein>
<dbReference type="OrthoDB" id="10305408at2759"/>
<organism evidence="1 2">
    <name type="scientific">Trichinella nativa</name>
    <dbReference type="NCBI Taxonomy" id="6335"/>
    <lineage>
        <taxon>Eukaryota</taxon>
        <taxon>Metazoa</taxon>
        <taxon>Ecdysozoa</taxon>
        <taxon>Nematoda</taxon>
        <taxon>Enoplea</taxon>
        <taxon>Dorylaimia</taxon>
        <taxon>Trichinellida</taxon>
        <taxon>Trichinellidae</taxon>
        <taxon>Trichinella</taxon>
    </lineage>
</organism>
<gene>
    <name evidence="1" type="ORF">T02_2656</name>
</gene>
<keyword evidence="2" id="KW-1185">Reference proteome</keyword>
<dbReference type="Proteomes" id="UP000054721">
    <property type="component" value="Unassembled WGS sequence"/>
</dbReference>
<comment type="caution">
    <text evidence="1">The sequence shown here is derived from an EMBL/GenBank/DDBJ whole genome shotgun (WGS) entry which is preliminary data.</text>
</comment>
<name>A0A0V1LTY8_9BILA</name>
<dbReference type="AlphaFoldDB" id="A0A0V1LTY8"/>